<dbReference type="SUPFAM" id="SSF52266">
    <property type="entry name" value="SGNH hydrolase"/>
    <property type="match status" value="1"/>
</dbReference>
<dbReference type="Gene3D" id="3.40.50.1110">
    <property type="entry name" value="SGNH hydrolase"/>
    <property type="match status" value="1"/>
</dbReference>
<protein>
    <submittedName>
        <fullName evidence="2">SGNH/GDSL hydrolase family protein</fullName>
    </submittedName>
</protein>
<dbReference type="Pfam" id="PF00657">
    <property type="entry name" value="Lipase_GDSL"/>
    <property type="match status" value="1"/>
</dbReference>
<keyword evidence="1" id="KW-0812">Transmembrane</keyword>
<evidence type="ECO:0000313" key="2">
    <source>
        <dbReference type="EMBL" id="MCP9292986.1"/>
    </source>
</evidence>
<dbReference type="InterPro" id="IPR011990">
    <property type="entry name" value="TPR-like_helical_dom_sf"/>
</dbReference>
<dbReference type="EMBL" id="JANDBC010000003">
    <property type="protein sequence ID" value="MCP9292986.1"/>
    <property type="molecule type" value="Genomic_DNA"/>
</dbReference>
<keyword evidence="1" id="KW-1133">Transmembrane helix</keyword>
<dbReference type="AlphaFoldDB" id="A0A9X2L5Z1"/>
<dbReference type="Gene3D" id="1.25.40.10">
    <property type="entry name" value="Tetratricopeptide repeat domain"/>
    <property type="match status" value="1"/>
</dbReference>
<dbReference type="CDD" id="cd00229">
    <property type="entry name" value="SGNH_hydrolase"/>
    <property type="match status" value="1"/>
</dbReference>
<dbReference type="InterPro" id="IPR036514">
    <property type="entry name" value="SGNH_hydro_sf"/>
</dbReference>
<gene>
    <name evidence="2" type="ORF">NM125_15455</name>
</gene>
<dbReference type="InterPro" id="IPR001087">
    <property type="entry name" value="GDSL"/>
</dbReference>
<dbReference type="RefSeq" id="WP_255135885.1">
    <property type="nucleotide sequence ID" value="NZ_JANDBC010000003.1"/>
</dbReference>
<feature type="transmembrane region" description="Helical" evidence="1">
    <location>
        <begin position="7"/>
        <end position="30"/>
    </location>
</feature>
<sequence length="587" mass="67713">MKNKIYWIITLLFPLFLLGFIEIALIIGGYNEEAQDLFIEVPSQPDYLITNSSFVPRYFPSFKPQVAVSPFLKKKKANTFRIFVLGGSSTQGYPYNFYYSFAEQLEQKLLLETDGLNIEVVNLGMTAVNSYVIWDISNRLMDYQPDAIIVYAGHNEYYGSFGAGTTQFGLINSIRVKRMVLSLKNLRLYQLLENLFRPKDNEKNKQRTMMASVIRESKIELGGEIYSSGIKQFKRNIGDVAELFKSNGVPILLGTVASNLKDQPPLSDKNEALKAYAEGEKHFETGDKNAAITLFDEAKELDEIRFRAPNEINELINDFAKDPNVHLVDVERMIRSNSTSGIEDESMFVDHLHPNFMGHKLMADLFFEHLLELERIKRAYSPNVFDTPEDISQFEKAYAEITVSRLMSGYPFQKGLSETEELEKFNEVYKDLMRSSYVDSIAAVTKVNQKSVPDALKKIVDQQMKADNAREVMPHYYEMLKWQLNSVDLIERGIEYAINNPQANAYLVNIIEQVLNEGAYDPRYMNVLSSIYTDNKAYDKAKYWLDESLRLGSNEPVLYYNLTRYYLFKEDTAEATRYHQKFLQSRR</sequence>
<evidence type="ECO:0000256" key="1">
    <source>
        <dbReference type="SAM" id="Phobius"/>
    </source>
</evidence>
<dbReference type="GO" id="GO:0004622">
    <property type="term" value="F:phosphatidylcholine lysophospholipase activity"/>
    <property type="evidence" value="ECO:0007669"/>
    <property type="project" value="TreeGrafter"/>
</dbReference>
<dbReference type="PANTHER" id="PTHR30383">
    <property type="entry name" value="THIOESTERASE 1/PROTEASE 1/LYSOPHOSPHOLIPASE L1"/>
    <property type="match status" value="1"/>
</dbReference>
<dbReference type="PANTHER" id="PTHR30383:SF5">
    <property type="entry name" value="SGNH HYDROLASE-TYPE ESTERASE DOMAIN-CONTAINING PROTEIN"/>
    <property type="match status" value="1"/>
</dbReference>
<dbReference type="Proteomes" id="UP001139125">
    <property type="component" value="Unassembled WGS sequence"/>
</dbReference>
<keyword evidence="1" id="KW-0472">Membrane</keyword>
<dbReference type="InterPro" id="IPR051532">
    <property type="entry name" value="Ester_Hydrolysis_Enzymes"/>
</dbReference>
<evidence type="ECO:0000313" key="3">
    <source>
        <dbReference type="Proteomes" id="UP001139125"/>
    </source>
</evidence>
<keyword evidence="2" id="KW-0378">Hydrolase</keyword>
<comment type="caution">
    <text evidence="2">The sequence shown here is derived from an EMBL/GenBank/DDBJ whole genome shotgun (WGS) entry which is preliminary data.</text>
</comment>
<name>A0A9X2L5Z1_9BACT</name>
<organism evidence="2 3">
    <name type="scientific">Gracilimonas sediminicola</name>
    <dbReference type="NCBI Taxonomy" id="2952158"/>
    <lineage>
        <taxon>Bacteria</taxon>
        <taxon>Pseudomonadati</taxon>
        <taxon>Balneolota</taxon>
        <taxon>Balneolia</taxon>
        <taxon>Balneolales</taxon>
        <taxon>Balneolaceae</taxon>
        <taxon>Gracilimonas</taxon>
    </lineage>
</organism>
<dbReference type="SUPFAM" id="SSF48452">
    <property type="entry name" value="TPR-like"/>
    <property type="match status" value="1"/>
</dbReference>
<reference evidence="2" key="1">
    <citation type="submission" date="2022-06" db="EMBL/GenBank/DDBJ databases">
        <title>Gracilimonas sp. CAU 1638 isolated from sea sediment.</title>
        <authorList>
            <person name="Kim W."/>
        </authorList>
    </citation>
    <scope>NUCLEOTIDE SEQUENCE</scope>
    <source>
        <strain evidence="2">CAU 1638</strain>
    </source>
</reference>
<accession>A0A9X2L5Z1</accession>
<proteinExistence type="predicted"/>
<keyword evidence="3" id="KW-1185">Reference proteome</keyword>